<dbReference type="AlphaFoldDB" id="A0A0W8EKG4"/>
<organism evidence="1">
    <name type="scientific">hydrocarbon metagenome</name>
    <dbReference type="NCBI Taxonomy" id="938273"/>
    <lineage>
        <taxon>unclassified sequences</taxon>
        <taxon>metagenomes</taxon>
        <taxon>ecological metagenomes</taxon>
    </lineage>
</organism>
<dbReference type="InterPro" id="IPR019215">
    <property type="entry name" value="DUF2115"/>
</dbReference>
<reference evidence="1" key="1">
    <citation type="journal article" date="2015" name="Proc. Natl. Acad. Sci. U.S.A.">
        <title>Networks of energetic and metabolic interactions define dynamics in microbial communities.</title>
        <authorList>
            <person name="Embree M."/>
            <person name="Liu J.K."/>
            <person name="Al-Bassam M.M."/>
            <person name="Zengler K."/>
        </authorList>
    </citation>
    <scope>NUCLEOTIDE SEQUENCE</scope>
</reference>
<protein>
    <submittedName>
        <fullName evidence="1">Uncharacterized protein</fullName>
    </submittedName>
</protein>
<dbReference type="EMBL" id="LNQE01001752">
    <property type="protein sequence ID" value="KUG09248.1"/>
    <property type="molecule type" value="Genomic_DNA"/>
</dbReference>
<comment type="caution">
    <text evidence="1">The sequence shown here is derived from an EMBL/GenBank/DDBJ whole genome shotgun (WGS) entry which is preliminary data.</text>
</comment>
<sequence>MHPSIPGNILACYSPDDYAAIRELCARLSLLRNQGDLGSAIAQVLPRYTIFDLQVICGRLHHEVERLPSPYREAVRPYFVDQVFGPHHQVLLMQRNRAFSRMNAPVRDPALLDEFLRMIPDACFQRENHPQYIPEFNSPYQGLFYYLMAVFSMFVLEVPGHPVGMPFPGGFRVEKQGQTFTCPVRDKEREVPHSICNFCPAKQSEVPPVS</sequence>
<accession>A0A0W8EKG4</accession>
<gene>
    <name evidence="1" type="ORF">ASZ90_016621</name>
</gene>
<evidence type="ECO:0000313" key="1">
    <source>
        <dbReference type="EMBL" id="KUG09248.1"/>
    </source>
</evidence>
<name>A0A0W8EKG4_9ZZZZ</name>
<proteinExistence type="inferred from homology"/>
<dbReference type="Pfam" id="PF09888">
    <property type="entry name" value="DUF2115"/>
    <property type="match status" value="1"/>
</dbReference>
<dbReference type="NCBIfam" id="NF002177">
    <property type="entry name" value="PRK01022.1-5"/>
    <property type="match status" value="1"/>
</dbReference>
<dbReference type="HAMAP" id="MF_00763">
    <property type="entry name" value="UPF0305"/>
    <property type="match status" value="1"/>
</dbReference>